<keyword evidence="2" id="KW-1133">Transmembrane helix</keyword>
<feature type="compositionally biased region" description="Low complexity" evidence="1">
    <location>
        <begin position="175"/>
        <end position="195"/>
    </location>
</feature>
<feature type="compositionally biased region" description="Basic and acidic residues" evidence="1">
    <location>
        <begin position="155"/>
        <end position="174"/>
    </location>
</feature>
<gene>
    <name evidence="3" type="ORF">GCM10023336_29710</name>
</gene>
<dbReference type="RefSeq" id="WP_425589004.1">
    <property type="nucleotide sequence ID" value="NZ_BAABKC010000044.1"/>
</dbReference>
<feature type="region of interest" description="Disordered" evidence="1">
    <location>
        <begin position="300"/>
        <end position="375"/>
    </location>
</feature>
<evidence type="ECO:0000256" key="2">
    <source>
        <dbReference type="SAM" id="Phobius"/>
    </source>
</evidence>
<name>A0ABP9KDV1_9ACTN</name>
<feature type="transmembrane region" description="Helical" evidence="2">
    <location>
        <begin position="93"/>
        <end position="112"/>
    </location>
</feature>
<proteinExistence type="predicted"/>
<evidence type="ECO:0000313" key="3">
    <source>
        <dbReference type="EMBL" id="GAA5056648.1"/>
    </source>
</evidence>
<accession>A0ABP9KDV1</accession>
<protein>
    <recommendedName>
        <fullName evidence="5">DUF4232 domain-containing protein</fullName>
    </recommendedName>
</protein>
<dbReference type="EMBL" id="BAABKC010000044">
    <property type="protein sequence ID" value="GAA5056648.1"/>
    <property type="molecule type" value="Genomic_DNA"/>
</dbReference>
<organism evidence="3 4">
    <name type="scientific">Streptomyces similanensis</name>
    <dbReference type="NCBI Taxonomy" id="1274988"/>
    <lineage>
        <taxon>Bacteria</taxon>
        <taxon>Bacillati</taxon>
        <taxon>Actinomycetota</taxon>
        <taxon>Actinomycetes</taxon>
        <taxon>Kitasatosporales</taxon>
        <taxon>Streptomycetaceae</taxon>
        <taxon>Streptomyces</taxon>
    </lineage>
</organism>
<sequence>MRENAEGRDSHDRHEPYAWHEPTRPEQPNTPTHAGNGTVKNSPAEQGPEGFDSDELELRRMLHRAVEDVEPRDGTLDRLRRAVPARRARKRQAVVGMAAAALFLGTAVPALLHVSHTTGSDADPAIAGQASQAQGGTGPGKNKAGASSTAGGADGRTRDPGADGKKNDPTHDRSTAPGAGATAGTADPSASAGTGAPVCTATQLGSATGAAGAPDSAGVVYGTFHVTNVSDGSCTVGGSGAVTALAKGAADATKIQVVQHTAGDPATGLPDPATEAPGLVLAPGGAYEVKFAWVPSQTCPGGASGGGTGSGGTETGAPSPDPSPTQGEGATDGTSTGPDSGAAPQLAAGNAGQDTGGVVVSHTPEGGSATAAATVPDACAGTVYRTGVLPAP</sequence>
<feature type="compositionally biased region" description="Basic and acidic residues" evidence="1">
    <location>
        <begin position="1"/>
        <end position="24"/>
    </location>
</feature>
<feature type="region of interest" description="Disordered" evidence="1">
    <location>
        <begin position="1"/>
        <end position="55"/>
    </location>
</feature>
<feature type="compositionally biased region" description="Gly residues" evidence="1">
    <location>
        <begin position="302"/>
        <end position="314"/>
    </location>
</feature>
<dbReference type="Proteomes" id="UP001500124">
    <property type="component" value="Unassembled WGS sequence"/>
</dbReference>
<evidence type="ECO:0008006" key="5">
    <source>
        <dbReference type="Google" id="ProtNLM"/>
    </source>
</evidence>
<feature type="region of interest" description="Disordered" evidence="1">
    <location>
        <begin position="122"/>
        <end position="195"/>
    </location>
</feature>
<evidence type="ECO:0000313" key="4">
    <source>
        <dbReference type="Proteomes" id="UP001500124"/>
    </source>
</evidence>
<keyword evidence="2" id="KW-0812">Transmembrane</keyword>
<keyword evidence="2" id="KW-0472">Membrane</keyword>
<comment type="caution">
    <text evidence="3">The sequence shown here is derived from an EMBL/GenBank/DDBJ whole genome shotgun (WGS) entry which is preliminary data.</text>
</comment>
<reference evidence="4" key="1">
    <citation type="journal article" date="2019" name="Int. J. Syst. Evol. Microbiol.">
        <title>The Global Catalogue of Microorganisms (GCM) 10K type strain sequencing project: providing services to taxonomists for standard genome sequencing and annotation.</title>
        <authorList>
            <consortium name="The Broad Institute Genomics Platform"/>
            <consortium name="The Broad Institute Genome Sequencing Center for Infectious Disease"/>
            <person name="Wu L."/>
            <person name="Ma J."/>
        </authorList>
    </citation>
    <scope>NUCLEOTIDE SEQUENCE [LARGE SCALE GENOMIC DNA]</scope>
    <source>
        <strain evidence="4">JCM 18410</strain>
    </source>
</reference>
<feature type="compositionally biased region" description="Polar residues" evidence="1">
    <location>
        <begin position="324"/>
        <end position="338"/>
    </location>
</feature>
<keyword evidence="4" id="KW-1185">Reference proteome</keyword>
<evidence type="ECO:0000256" key="1">
    <source>
        <dbReference type="SAM" id="MobiDB-lite"/>
    </source>
</evidence>
<feature type="compositionally biased region" description="Polar residues" evidence="1">
    <location>
        <begin position="26"/>
        <end position="44"/>
    </location>
</feature>